<sequence>MTKPIRVRIGHKVGAALLLSIFIYDQAQLSRELMTHSNSKCFDAASNRYPEFDDIPIAPSYIGGPLNMKHPNQAVHFAEFGLGHRLAKISSAWHLTKALNLTRLVLFWGDCQGDPSNLAPRLYGSDTIDVPGTEHMAKEAEANGNVGKTLKVKNDVIGYYNGANFKRHKVVLPKSVGGNDCPFLAKYKSDVELYRILLKRFVGKGDLMKFMDDNRFKEHFVIGLHLRLGNGEQAHFENVGRGVDNEMDFVNNLLTLIKKFVEELKTSHPQRFIPHKCSKSTANKVPLIFLATDSPKYIPIISNYTKQFDIETIVMPQDRVEKGVTLSIKQGEKCAKGWHDMLLDDIVLSFSDVLIAARHSTFTQSLPMPLVFDRSNGVKGPHFCEVGDSGTTMTCLEDMRTWLFRDSPSKTFTYSTEDAGNVQEVIHHMTVHFPDVELPDAFFAAAKFLNPPIKSETEGKGGWYGVKPRSTMTYGGDGLSWFDNKFRGKTESCPSCIHFTHS</sequence>
<dbReference type="AlphaFoldDB" id="A0ABD3PUJ0"/>
<gene>
    <name evidence="1" type="ORF">ACHAWO_004990</name>
</gene>
<dbReference type="Gene3D" id="3.40.50.11350">
    <property type="match status" value="1"/>
</dbReference>
<name>A0ABD3PUJ0_9STRA</name>
<protein>
    <submittedName>
        <fullName evidence="1">Uncharacterized protein</fullName>
    </submittedName>
</protein>
<evidence type="ECO:0000313" key="2">
    <source>
        <dbReference type="Proteomes" id="UP001530400"/>
    </source>
</evidence>
<keyword evidence="2" id="KW-1185">Reference proteome</keyword>
<dbReference type="Proteomes" id="UP001530400">
    <property type="component" value="Unassembled WGS sequence"/>
</dbReference>
<proteinExistence type="predicted"/>
<accession>A0ABD3PUJ0</accession>
<comment type="caution">
    <text evidence="1">The sequence shown here is derived from an EMBL/GenBank/DDBJ whole genome shotgun (WGS) entry which is preliminary data.</text>
</comment>
<organism evidence="1 2">
    <name type="scientific">Cyclotella atomus</name>
    <dbReference type="NCBI Taxonomy" id="382360"/>
    <lineage>
        <taxon>Eukaryota</taxon>
        <taxon>Sar</taxon>
        <taxon>Stramenopiles</taxon>
        <taxon>Ochrophyta</taxon>
        <taxon>Bacillariophyta</taxon>
        <taxon>Coscinodiscophyceae</taxon>
        <taxon>Thalassiosirophycidae</taxon>
        <taxon>Stephanodiscales</taxon>
        <taxon>Stephanodiscaceae</taxon>
        <taxon>Cyclotella</taxon>
    </lineage>
</organism>
<reference evidence="1 2" key="1">
    <citation type="submission" date="2024-10" db="EMBL/GenBank/DDBJ databases">
        <title>Updated reference genomes for cyclostephanoid diatoms.</title>
        <authorList>
            <person name="Roberts W.R."/>
            <person name="Alverson A.J."/>
        </authorList>
    </citation>
    <scope>NUCLEOTIDE SEQUENCE [LARGE SCALE GENOMIC DNA]</scope>
    <source>
        <strain evidence="1 2">AJA010-31</strain>
    </source>
</reference>
<dbReference type="EMBL" id="JALLPJ020000466">
    <property type="protein sequence ID" value="KAL3791366.1"/>
    <property type="molecule type" value="Genomic_DNA"/>
</dbReference>
<evidence type="ECO:0000313" key="1">
    <source>
        <dbReference type="EMBL" id="KAL3791366.1"/>
    </source>
</evidence>